<dbReference type="SMART" id="SM01043">
    <property type="entry name" value="BTAD"/>
    <property type="match status" value="1"/>
</dbReference>
<dbReference type="Gene3D" id="1.10.10.10">
    <property type="entry name" value="Winged helix-like DNA-binding domain superfamily/Winged helix DNA-binding domain"/>
    <property type="match status" value="1"/>
</dbReference>
<dbReference type="Proteomes" id="UP001595755">
    <property type="component" value="Unassembled WGS sequence"/>
</dbReference>
<dbReference type="Gene3D" id="3.40.50.2300">
    <property type="match status" value="1"/>
</dbReference>
<sequence length="381" mass="43955">MRAVLIDDEKPALAQIEWLLERDGRLEVAAKFTSAREGINYLSENHADIVFLDIEMPGVNGLEAAEQLRQFRADIRIVYITAYSEYAIEAFDLHALDYLLKPVHPERFKKTVTRILEDLERIRAAPEKTAPPPLVKTFTRLGIYDGGSGTSLRQFRVLRTLKAQELFAYFIHRKEQWISKDQLMEILWPGGIYEKGMVLLHTSVYQIRKLLREWDLKASVEFALDSYRLTGDGLAVDRELFERGAGQAKVQSEADRENALRVLDLYTGEYLGEHDYEWAVSRRDELRQKYMRLTHAVANFEAMSGRMAEGIERLVALHAHDPYSDEICFRILELFSQAGDDDGLLDYYDRYANLLRDELNASPEARTVRYAERVRNGRKGG</sequence>
<dbReference type="InterPro" id="IPR011006">
    <property type="entry name" value="CheY-like_superfamily"/>
</dbReference>
<feature type="modified residue" description="4-aspartylphosphate" evidence="5">
    <location>
        <position position="53"/>
    </location>
</feature>
<accession>A0ABV8SHK1</accession>
<dbReference type="SUPFAM" id="SSF52172">
    <property type="entry name" value="CheY-like"/>
    <property type="match status" value="1"/>
</dbReference>
<evidence type="ECO:0000313" key="8">
    <source>
        <dbReference type="Proteomes" id="UP001595755"/>
    </source>
</evidence>
<evidence type="ECO:0000256" key="3">
    <source>
        <dbReference type="ARBA" id="ARBA00023125"/>
    </source>
</evidence>
<dbReference type="InterPro" id="IPR001789">
    <property type="entry name" value="Sig_transdc_resp-reg_receiver"/>
</dbReference>
<evidence type="ECO:0000256" key="2">
    <source>
        <dbReference type="ARBA" id="ARBA00023015"/>
    </source>
</evidence>
<comment type="caution">
    <text evidence="7">The sequence shown here is derived from an EMBL/GenBank/DDBJ whole genome shotgun (WGS) entry which is preliminary data.</text>
</comment>
<keyword evidence="8" id="KW-1185">Reference proteome</keyword>
<reference evidence="8" key="1">
    <citation type="journal article" date="2019" name="Int. J. Syst. Evol. Microbiol.">
        <title>The Global Catalogue of Microorganisms (GCM) 10K type strain sequencing project: providing services to taxonomists for standard genome sequencing and annotation.</title>
        <authorList>
            <consortium name="The Broad Institute Genomics Platform"/>
            <consortium name="The Broad Institute Genome Sequencing Center for Infectious Disease"/>
            <person name="Wu L."/>
            <person name="Ma J."/>
        </authorList>
    </citation>
    <scope>NUCLEOTIDE SEQUENCE [LARGE SCALE GENOMIC DNA]</scope>
    <source>
        <strain evidence="8">CGMCC 4.1641</strain>
    </source>
</reference>
<dbReference type="Pfam" id="PF03704">
    <property type="entry name" value="BTAD"/>
    <property type="match status" value="1"/>
</dbReference>
<organism evidence="7 8">
    <name type="scientific">Cohnella boryungensis</name>
    <dbReference type="NCBI Taxonomy" id="768479"/>
    <lineage>
        <taxon>Bacteria</taxon>
        <taxon>Bacillati</taxon>
        <taxon>Bacillota</taxon>
        <taxon>Bacilli</taxon>
        <taxon>Bacillales</taxon>
        <taxon>Paenibacillaceae</taxon>
        <taxon>Cohnella</taxon>
    </lineage>
</organism>
<dbReference type="EMBL" id="JBHSED010000071">
    <property type="protein sequence ID" value="MFC4307091.1"/>
    <property type="molecule type" value="Genomic_DNA"/>
</dbReference>
<name>A0ABV8SHK1_9BACL</name>
<keyword evidence="1" id="KW-0902">Two-component regulatory system</keyword>
<dbReference type="InterPro" id="IPR016032">
    <property type="entry name" value="Sig_transdc_resp-reg_C-effctor"/>
</dbReference>
<proteinExistence type="predicted"/>
<dbReference type="RefSeq" id="WP_204604523.1">
    <property type="nucleotide sequence ID" value="NZ_JBHSED010000071.1"/>
</dbReference>
<dbReference type="SUPFAM" id="SSF48452">
    <property type="entry name" value="TPR-like"/>
    <property type="match status" value="1"/>
</dbReference>
<dbReference type="SUPFAM" id="SSF46894">
    <property type="entry name" value="C-terminal effector domain of the bipartite response regulators"/>
    <property type="match status" value="1"/>
</dbReference>
<keyword evidence="5" id="KW-0597">Phosphoprotein</keyword>
<dbReference type="PROSITE" id="PS50110">
    <property type="entry name" value="RESPONSE_REGULATORY"/>
    <property type="match status" value="1"/>
</dbReference>
<keyword evidence="3" id="KW-0238">DNA-binding</keyword>
<dbReference type="InterPro" id="IPR011990">
    <property type="entry name" value="TPR-like_helical_dom_sf"/>
</dbReference>
<feature type="domain" description="Response regulatory" evidence="6">
    <location>
        <begin position="2"/>
        <end position="116"/>
    </location>
</feature>
<dbReference type="InterPro" id="IPR036388">
    <property type="entry name" value="WH-like_DNA-bd_sf"/>
</dbReference>
<dbReference type="InterPro" id="IPR051677">
    <property type="entry name" value="AfsR-DnrI-RedD_regulator"/>
</dbReference>
<evidence type="ECO:0000259" key="6">
    <source>
        <dbReference type="PROSITE" id="PS50110"/>
    </source>
</evidence>
<evidence type="ECO:0000256" key="4">
    <source>
        <dbReference type="ARBA" id="ARBA00023163"/>
    </source>
</evidence>
<keyword evidence="4" id="KW-0804">Transcription</keyword>
<dbReference type="InterPro" id="IPR005158">
    <property type="entry name" value="BTAD"/>
</dbReference>
<evidence type="ECO:0000256" key="5">
    <source>
        <dbReference type="PROSITE-ProRule" id="PRU00169"/>
    </source>
</evidence>
<evidence type="ECO:0000313" key="7">
    <source>
        <dbReference type="EMBL" id="MFC4307091.1"/>
    </source>
</evidence>
<dbReference type="SMART" id="SM00448">
    <property type="entry name" value="REC"/>
    <property type="match status" value="1"/>
</dbReference>
<dbReference type="PANTHER" id="PTHR35807:SF2">
    <property type="entry name" value="TRANSCRIPTIONAL ACTIVATOR DOMAIN"/>
    <property type="match status" value="1"/>
</dbReference>
<protein>
    <submittedName>
        <fullName evidence="7">Response regulator</fullName>
    </submittedName>
</protein>
<evidence type="ECO:0000256" key="1">
    <source>
        <dbReference type="ARBA" id="ARBA00023012"/>
    </source>
</evidence>
<gene>
    <name evidence="7" type="ORF">ACFO1S_27070</name>
</gene>
<dbReference type="Pfam" id="PF00072">
    <property type="entry name" value="Response_reg"/>
    <property type="match status" value="1"/>
</dbReference>
<dbReference type="Gene3D" id="1.25.40.10">
    <property type="entry name" value="Tetratricopeptide repeat domain"/>
    <property type="match status" value="1"/>
</dbReference>
<keyword evidence="2" id="KW-0805">Transcription regulation</keyword>
<dbReference type="PANTHER" id="PTHR35807">
    <property type="entry name" value="TRANSCRIPTIONAL REGULATOR REDD-RELATED"/>
    <property type="match status" value="1"/>
</dbReference>